<dbReference type="EMBL" id="AMBO01000237">
    <property type="protein sequence ID" value="EKD03993.1"/>
    <property type="molecule type" value="Genomic_DNA"/>
</dbReference>
<comment type="caution">
    <text evidence="4">The sequence shown here is derived from an EMBL/GenBank/DDBJ whole genome shotgun (WGS) entry which is preliminary data.</text>
</comment>
<dbReference type="Proteomes" id="UP000006757">
    <property type="component" value="Unassembled WGS sequence"/>
</dbReference>
<protein>
    <recommendedName>
        <fullName evidence="3">RRM domain-containing protein</fullName>
    </recommendedName>
</protein>
<organism evidence="4 5">
    <name type="scientific">Trichosporon asahii var. asahii (strain CBS 8904)</name>
    <name type="common">Yeast</name>
    <dbReference type="NCBI Taxonomy" id="1220162"/>
    <lineage>
        <taxon>Eukaryota</taxon>
        <taxon>Fungi</taxon>
        <taxon>Dikarya</taxon>
        <taxon>Basidiomycota</taxon>
        <taxon>Agaricomycotina</taxon>
        <taxon>Tremellomycetes</taxon>
        <taxon>Trichosporonales</taxon>
        <taxon>Trichosporonaceae</taxon>
        <taxon>Trichosporon</taxon>
    </lineage>
</organism>
<evidence type="ECO:0000256" key="2">
    <source>
        <dbReference type="SAM" id="MobiDB-lite"/>
    </source>
</evidence>
<dbReference type="SUPFAM" id="SSF54928">
    <property type="entry name" value="RNA-binding domain, RBD"/>
    <property type="match status" value="1"/>
</dbReference>
<dbReference type="eggNOG" id="KOG4206">
    <property type="taxonomic scope" value="Eukaryota"/>
</dbReference>
<name>K1W506_TRIAC</name>
<feature type="domain" description="RRM" evidence="3">
    <location>
        <begin position="8"/>
        <end position="113"/>
    </location>
</feature>
<dbReference type="OrthoDB" id="277802at2759"/>
<dbReference type="CDD" id="cd12246">
    <property type="entry name" value="RRM1_U1A_like"/>
    <property type="match status" value="1"/>
</dbReference>
<dbReference type="InterPro" id="IPR012677">
    <property type="entry name" value="Nucleotide-bd_a/b_plait_sf"/>
</dbReference>
<dbReference type="SMART" id="SM00360">
    <property type="entry name" value="RRM"/>
    <property type="match status" value="1"/>
</dbReference>
<dbReference type="STRING" id="1220162.K1W506"/>
<accession>K1W506</accession>
<dbReference type="HOGENOM" id="CLU_041869_1_0_1"/>
<evidence type="ECO:0000313" key="5">
    <source>
        <dbReference type="Proteomes" id="UP000006757"/>
    </source>
</evidence>
<dbReference type="InParanoid" id="K1W506"/>
<dbReference type="OMA" id="LKKGWVM"/>
<keyword evidence="1" id="KW-0694">RNA-binding</keyword>
<dbReference type="GO" id="GO:0003723">
    <property type="term" value="F:RNA binding"/>
    <property type="evidence" value="ECO:0007669"/>
    <property type="project" value="UniProtKB-UniRule"/>
</dbReference>
<keyword evidence="5" id="KW-1185">Reference proteome</keyword>
<gene>
    <name evidence="4" type="ORF">A1Q2_01667</name>
</gene>
<dbReference type="AlphaFoldDB" id="K1W506"/>
<proteinExistence type="predicted"/>
<dbReference type="InterPro" id="IPR035979">
    <property type="entry name" value="RBD_domain_sf"/>
</dbReference>
<evidence type="ECO:0000313" key="4">
    <source>
        <dbReference type="EMBL" id="EKD03993.1"/>
    </source>
</evidence>
<evidence type="ECO:0000256" key="1">
    <source>
        <dbReference type="PROSITE-ProRule" id="PRU00176"/>
    </source>
</evidence>
<feature type="compositionally biased region" description="Basic and acidic residues" evidence="2">
    <location>
        <begin position="162"/>
        <end position="178"/>
    </location>
</feature>
<feature type="region of interest" description="Disordered" evidence="2">
    <location>
        <begin position="144"/>
        <end position="182"/>
    </location>
</feature>
<sequence length="282" mass="30815">MAFATPSPTLFVGNLETKTKKPELRQQLYALFTPYGRVGDMETNGCTRWADYSFGSTAIKLTGRIDIVAKKHDGGRGQAFIVFEEQAAATAALRGLNDTQFYNRDMHIAYAKNPSNATLAREDPSKSKEARAIEAARVTISKAQGEYEQLEREKAGGINSKRAPDADVEDRASKKAKTEDDDDMEIEMEDDDDVNVSVLCSNLPAECNEAIMGALFSHRYPGFTRAVEINAATPLPPSHPKPNAGAKTFRATFASRAQAEAVIKPLSGYVMQPGWDMAVSVE</sequence>
<dbReference type="Pfam" id="PF00076">
    <property type="entry name" value="RRM_1"/>
    <property type="match status" value="1"/>
</dbReference>
<evidence type="ECO:0000259" key="3">
    <source>
        <dbReference type="PROSITE" id="PS50102"/>
    </source>
</evidence>
<dbReference type="InterPro" id="IPR000504">
    <property type="entry name" value="RRM_dom"/>
</dbReference>
<reference evidence="4 5" key="1">
    <citation type="journal article" date="2012" name="Eukaryot. Cell">
        <title>Genome sequence of the Trichosporon asahii environmental strain CBS 8904.</title>
        <authorList>
            <person name="Yang R.Y."/>
            <person name="Li H.T."/>
            <person name="Zhu H."/>
            <person name="Zhou G.P."/>
            <person name="Wang M."/>
            <person name="Wang L."/>
        </authorList>
    </citation>
    <scope>NUCLEOTIDE SEQUENCE [LARGE SCALE GENOMIC DNA]</scope>
    <source>
        <strain evidence="4 5">CBS 8904</strain>
    </source>
</reference>
<dbReference type="PROSITE" id="PS50102">
    <property type="entry name" value="RRM"/>
    <property type="match status" value="1"/>
</dbReference>
<dbReference type="Gene3D" id="3.30.70.330">
    <property type="match status" value="1"/>
</dbReference>